<dbReference type="SUPFAM" id="SSF48431">
    <property type="entry name" value="Lipovitellin-phosvitin complex, superhelical domain"/>
    <property type="match status" value="1"/>
</dbReference>
<dbReference type="Gene3D" id="2.20.80.10">
    <property type="entry name" value="Lipovitellin-phosvitin complex, chain A, domain 4"/>
    <property type="match status" value="1"/>
</dbReference>
<dbReference type="InterPro" id="IPR001747">
    <property type="entry name" value="Vitellogenin_N"/>
</dbReference>
<dbReference type="Gene3D" id="2.30.230.10">
    <property type="entry name" value="Lipovitellin, beta-sheet shell regions, chain A"/>
    <property type="match status" value="1"/>
</dbReference>
<dbReference type="GO" id="GO:0045735">
    <property type="term" value="F:nutrient reservoir activity"/>
    <property type="evidence" value="ECO:0007669"/>
    <property type="project" value="UniProtKB-KW"/>
</dbReference>
<evidence type="ECO:0000256" key="5">
    <source>
        <dbReference type="PROSITE-ProRule" id="PRU00557"/>
    </source>
</evidence>
<evidence type="ECO:0000313" key="10">
    <source>
        <dbReference type="EMBL" id="KAL0267737.1"/>
    </source>
</evidence>
<dbReference type="Pfam" id="PF00094">
    <property type="entry name" value="VWD"/>
    <property type="match status" value="1"/>
</dbReference>
<dbReference type="SUPFAM" id="SSF56968">
    <property type="entry name" value="Lipovitellin-phosvitin complex, beta-sheet shell regions"/>
    <property type="match status" value="2"/>
</dbReference>
<dbReference type="Gene3D" id="1.25.10.20">
    <property type="entry name" value="Vitellinogen, superhelical"/>
    <property type="match status" value="1"/>
</dbReference>
<dbReference type="InterPro" id="IPR015255">
    <property type="entry name" value="Vitellinogen_open_b-sht"/>
</dbReference>
<dbReference type="Pfam" id="PF01347">
    <property type="entry name" value="Vitellogenin_N"/>
    <property type="match status" value="1"/>
</dbReference>
<evidence type="ECO:0000259" key="8">
    <source>
        <dbReference type="PROSITE" id="PS51211"/>
    </source>
</evidence>
<evidence type="ECO:0000256" key="4">
    <source>
        <dbReference type="ARBA" id="ARBA00023180"/>
    </source>
</evidence>
<feature type="chain" id="PRO_5043598539" description="Vitellogenin" evidence="7">
    <location>
        <begin position="18"/>
        <end position="1795"/>
    </location>
</feature>
<feature type="compositionally biased region" description="Basic and acidic residues" evidence="6">
    <location>
        <begin position="368"/>
        <end position="383"/>
    </location>
</feature>
<keyword evidence="2" id="KW-0758">Storage protein</keyword>
<dbReference type="Pfam" id="PF09172">
    <property type="entry name" value="Vit_open_b-sht"/>
    <property type="match status" value="1"/>
</dbReference>
<dbReference type="PANTHER" id="PTHR23345">
    <property type="entry name" value="VITELLOGENIN-RELATED"/>
    <property type="match status" value="1"/>
</dbReference>
<keyword evidence="1 7" id="KW-0732">Signal</keyword>
<dbReference type="SMART" id="SM00638">
    <property type="entry name" value="LPD_N"/>
    <property type="match status" value="1"/>
</dbReference>
<feature type="domain" description="Vitellogenin" evidence="8">
    <location>
        <begin position="21"/>
        <end position="801"/>
    </location>
</feature>
<dbReference type="SMART" id="SM00216">
    <property type="entry name" value="VWD"/>
    <property type="match status" value="1"/>
</dbReference>
<keyword evidence="4" id="KW-0325">Glycoprotein</keyword>
<organism evidence="10">
    <name type="scientific">Menopon gallinae</name>
    <name type="common">poultry shaft louse</name>
    <dbReference type="NCBI Taxonomy" id="328185"/>
    <lineage>
        <taxon>Eukaryota</taxon>
        <taxon>Metazoa</taxon>
        <taxon>Ecdysozoa</taxon>
        <taxon>Arthropoda</taxon>
        <taxon>Hexapoda</taxon>
        <taxon>Insecta</taxon>
        <taxon>Pterygota</taxon>
        <taxon>Neoptera</taxon>
        <taxon>Paraneoptera</taxon>
        <taxon>Psocodea</taxon>
        <taxon>Troctomorpha</taxon>
        <taxon>Phthiraptera</taxon>
        <taxon>Amblycera</taxon>
        <taxon>Menoponidae</taxon>
        <taxon>Menopon</taxon>
    </lineage>
</organism>
<comment type="caution">
    <text evidence="5">Lacks conserved residue(s) required for the propagation of feature annotation.</text>
</comment>
<protein>
    <recommendedName>
        <fullName evidence="11">Vitellogenin</fullName>
    </recommendedName>
</protein>
<evidence type="ECO:0008006" key="11">
    <source>
        <dbReference type="Google" id="ProtNLM"/>
    </source>
</evidence>
<dbReference type="InterPro" id="IPR015816">
    <property type="entry name" value="Vitellinogen_b-sht_N"/>
</dbReference>
<feature type="compositionally biased region" description="Polar residues" evidence="6">
    <location>
        <begin position="342"/>
        <end position="352"/>
    </location>
</feature>
<feature type="region of interest" description="Disordered" evidence="6">
    <location>
        <begin position="1673"/>
        <end position="1707"/>
    </location>
</feature>
<dbReference type="InterPro" id="IPR050733">
    <property type="entry name" value="Vitellogenin/Apolipophorin"/>
</dbReference>
<dbReference type="PROSITE" id="PS51233">
    <property type="entry name" value="VWFD"/>
    <property type="match status" value="1"/>
</dbReference>
<dbReference type="EMBL" id="JARGDH010000005">
    <property type="protein sequence ID" value="KAL0267737.1"/>
    <property type="molecule type" value="Genomic_DNA"/>
</dbReference>
<dbReference type="InterPro" id="IPR001846">
    <property type="entry name" value="VWF_type-D"/>
</dbReference>
<dbReference type="PANTHER" id="PTHR23345:SF15">
    <property type="entry name" value="VITELLOGENIN 1-RELATED"/>
    <property type="match status" value="1"/>
</dbReference>
<keyword evidence="3" id="KW-1015">Disulfide bond</keyword>
<evidence type="ECO:0000256" key="7">
    <source>
        <dbReference type="SAM" id="SignalP"/>
    </source>
</evidence>
<feature type="signal peptide" evidence="7">
    <location>
        <begin position="1"/>
        <end position="17"/>
    </location>
</feature>
<evidence type="ECO:0000256" key="1">
    <source>
        <dbReference type="ARBA" id="ARBA00022729"/>
    </source>
</evidence>
<dbReference type="FunFam" id="1.25.10.20:FF:000003">
    <property type="entry name" value="Vitellogenin C"/>
    <property type="match status" value="1"/>
</dbReference>
<sequence length="1795" mass="203800">MWTRLAFLLVALAAASAEYGWKSGQEYTYQVTSKTITGLNSAPQYTGLVVKAKLVVQASSEQELIAVIDHAEKSQIHAHLQKGHEFEIPKEILQYQPFTLTKQPFIIRLKEGIIDELVISKEVPIWEVNVIKSIVSQLQVDTQGKRIIRSKMNMVPQNENEVTAVYKIMEDTVEGECEVLYDITPLPKYILQRRPYLAPLYQTVKEENMINIVKTKNFTNCNHRPGYHYGITGMTHWEPTANKMGSFLSRSSVGRVVLSGNLRQYTIHSSETTNIVTLTPELNNNNEKGTVLSRVNLTLMSVGPAKQQVEQPTHAQTIKNLVYNYNHPNSNDREARNKWDQQNELPRSQSRSRFGRSINEETTYGRKSSHDSDESISAEEWHQETPTLTSAPQNPFLPYFVGCEGHSIQHCQNVNVNQVVKKLSEQIGTQLQEPSHIPQINTLERFSILVRTIRTMSVEQLHQASEELWVKESDNTGAQKPGRSYWMAFRDAVAQAGTGPALVIIKEWILTDKIHREEAAQIVASLAESTMHPTSEYMKQFFELVQDQKVMQQEYLNTSAIYTFTKLVRMAQVDRKSIHNRYPVHAFGRFTPADDRVVAEEYIPYFGSKLQQAVQEQDSPKIQVYIRALGNMAHPKILAIFEPYLEGELPMTDFQRTLIIVSLNDLSRTHPRIARSVLYKTFSNIGEIHQVRVAAVYNLMRTVPPVNMLQRLAQYSHDDPSIQVRSAIKSAIESAALLKNPVNNQLRRNAQAAVDMLTPKVYGIQYSRKNITDFVLKGLNVAYTDDLSYIGSEDSIFPSSIFYGLRSELQGYRRKYIKFGAMVSSIQDLVDFFDNTFSVNEGSSQEQTGKDHEFTYDKVTKMLNVEHEHMKQIEGSLLYRLAGAERYFTFDNHTMESLMEKLIQLPYTLGVGYAPVYQKLYNSHSIQIGFPTATGLPFVYTLENPRLLYGKGKIQLRTDNQKSTGSKSQLAEMVKFGGAINVHGVYTSRMQSKIGFVTPFEHQYYLAGIQEEHQINIPVRMEVDVNLNENQVKLQVQPLEKSGNLNIFEYNTQQYTSVMNIPEFKPVVEGSNTKKINLRQPYKYQRTIGDKEGLGVHVEIETQKRHLNLEWKTLAMILSRHDIISPFVFPTAGEHMENTHITVSLNKDAAKSFVLNFGVHVTRNTKSGQKVVGPAKQSPAMQHIVGEIQKGIPAPQAVVVGLDLEVTGQKNIQYSTAIGYGHSPVAEEKKFMVQYQKTGGQWPYELCFDLNTKMPFVPETDLIKAVQNQPQGQVSGVLRFGEQGCQSGAHITLAGKFERTKERVEYLKKLPQVQTCRDEMKNDNKLLSGCTNATFNANLLDRYIFTVKYDKVPVVAKNITYQVYSFLRHWGFTYLTEKLTGPQTTPENKIDIDVQFSPDLKSVNTHLVTPIGVANFKNIRVNKYFRSALVLHPTWSVVRRFGWSSLRQQYDAFCSVDKTMTKTFDNVTYPMHLTNHWIPVFVSVPKIDQENHLVGVHKVAVLTKEISGNAKEVLIHTIGNGNEFNVVIQIKPAGSENAQVVVNGQEVKIQKQHPYEYFDQKGNLIVRAYVLTTGEVKFVFPECDFELLYGVSRLRVVAGQTYKNRVLGLCGDYNGERFDYVTPKGKYLRDPEEFVASWVLSNEGSYAQLKERVEKNAVRKTVILTGVVSDQDAGRTDKRGRQYTQEQQLRGYYDSSSSSSRESGENEVQCMTQRIMVVEREGKHCFSTEPQPSCKNGCQVEQTTPMTARFVCVNKTQTSAHWAQMVTRGAKPNLSDKLNNVQELTFQGPVACSKN</sequence>
<dbReference type="InterPro" id="IPR015819">
    <property type="entry name" value="Lipid_transp_b-sht_shell"/>
</dbReference>
<accession>A0AAW2HD80</accession>
<evidence type="ECO:0000256" key="2">
    <source>
        <dbReference type="ARBA" id="ARBA00022761"/>
    </source>
</evidence>
<evidence type="ECO:0000256" key="3">
    <source>
        <dbReference type="ARBA" id="ARBA00023157"/>
    </source>
</evidence>
<proteinExistence type="predicted"/>
<dbReference type="PROSITE" id="PS51211">
    <property type="entry name" value="VITELLOGENIN"/>
    <property type="match status" value="1"/>
</dbReference>
<feature type="region of interest" description="Disordered" evidence="6">
    <location>
        <begin position="324"/>
        <end position="390"/>
    </location>
</feature>
<dbReference type="InterPro" id="IPR011030">
    <property type="entry name" value="Lipovitellin_superhlx_dom"/>
</dbReference>
<reference evidence="10" key="1">
    <citation type="journal article" date="2024" name="Gigascience">
        <title>Chromosome-level genome of the poultry shaft louse Menopon gallinae provides insight into the host-switching and adaptive evolution of parasitic lice.</title>
        <authorList>
            <person name="Xu Y."/>
            <person name="Ma L."/>
            <person name="Liu S."/>
            <person name="Liang Y."/>
            <person name="Liu Q."/>
            <person name="He Z."/>
            <person name="Tian L."/>
            <person name="Duan Y."/>
            <person name="Cai W."/>
            <person name="Li H."/>
            <person name="Song F."/>
        </authorList>
    </citation>
    <scope>NUCLEOTIDE SEQUENCE</scope>
    <source>
        <strain evidence="10">Cailab_2023a</strain>
    </source>
</reference>
<evidence type="ECO:0000256" key="6">
    <source>
        <dbReference type="SAM" id="MobiDB-lite"/>
    </source>
</evidence>
<comment type="caution">
    <text evidence="10">The sequence shown here is derived from an EMBL/GenBank/DDBJ whole genome shotgun (WGS) entry which is preliminary data.</text>
</comment>
<name>A0AAW2HD80_9NEOP</name>
<feature type="domain" description="VWFD" evidence="9">
    <location>
        <begin position="1452"/>
        <end position="1646"/>
    </location>
</feature>
<gene>
    <name evidence="10" type="ORF">PYX00_009919</name>
</gene>
<dbReference type="SMART" id="SM01169">
    <property type="entry name" value="DUF1943"/>
    <property type="match status" value="1"/>
</dbReference>
<dbReference type="GO" id="GO:0005319">
    <property type="term" value="F:lipid transporter activity"/>
    <property type="evidence" value="ECO:0007669"/>
    <property type="project" value="InterPro"/>
</dbReference>
<evidence type="ECO:0000259" key="9">
    <source>
        <dbReference type="PROSITE" id="PS51233"/>
    </source>
</evidence>
<feature type="compositionally biased region" description="Basic and acidic residues" evidence="6">
    <location>
        <begin position="330"/>
        <end position="341"/>
    </location>
</feature>